<dbReference type="InterPro" id="IPR011006">
    <property type="entry name" value="CheY-like_superfamily"/>
</dbReference>
<sequence>MRGNILIIDDSSIERKIINQAIKNRLDDINIFEVDNGLDISKKLLENNIHACVLDVMMPQKNGFQVLQEIKEDCNLMDIPVIVCTGISDKAAVEKALSLGAFDYFAKPLTEEAIKISLPLKIKNAIDLMKRKEEIIYLSYHDQLTGLYNRRFFEEELARINTRSNLPITLIMGDLNGLKLINDSFGHAMGDEVIKRVGKMMKLGSREDDIVARLAGDEFVIISPKTDEKEACKIINNIMSLLAKEKVGSVEVSISLGYGCKYNDEEKIEDVFKKAEDTMYGKKVFESQSMRGRTIKTVINTLREKSKIESEHSFRVSALCKRVGEALDLPINEINKLVSAGELHDIGKIIVDERTINKPGKLTADEWEEVKRHSEIGYRMISTVDDMTEIANYILYHHERWDGSGYPKGLKGEEIPFISRIITIADAYDAMVSERCYKDILSKEAAIEELKNNAGSQFDPDLVKIFINKVLK</sequence>
<evidence type="ECO:0000313" key="9">
    <source>
        <dbReference type="Proteomes" id="UP000011728"/>
    </source>
</evidence>
<dbReference type="PANTHER" id="PTHR43155:SF2">
    <property type="entry name" value="CYCLIC DI-GMP PHOSPHODIESTERASE PA4108"/>
    <property type="match status" value="1"/>
</dbReference>
<feature type="domain" description="Response regulatory" evidence="4">
    <location>
        <begin position="4"/>
        <end position="122"/>
    </location>
</feature>
<evidence type="ECO:0000259" key="7">
    <source>
        <dbReference type="PROSITE" id="PS51832"/>
    </source>
</evidence>
<feature type="domain" description="HD-GYP" evidence="7">
    <location>
        <begin position="287"/>
        <end position="472"/>
    </location>
</feature>
<dbReference type="PROSITE" id="PS50887">
    <property type="entry name" value="GGDEF"/>
    <property type="match status" value="1"/>
</dbReference>
<dbReference type="InterPro" id="IPR006674">
    <property type="entry name" value="HD_domain"/>
</dbReference>
<dbReference type="PROSITE" id="PS51831">
    <property type="entry name" value="HD"/>
    <property type="match status" value="1"/>
</dbReference>
<dbReference type="InterPro" id="IPR029787">
    <property type="entry name" value="Nucleotide_cyclase"/>
</dbReference>
<dbReference type="RefSeq" id="WP_015392515.1">
    <property type="nucleotide sequence ID" value="NC_020291.1"/>
</dbReference>
<feature type="modified residue" description="4-aspartylphosphate" evidence="3">
    <location>
        <position position="55"/>
    </location>
</feature>
<dbReference type="PATRIC" id="fig|931276.5.peg.2436"/>
<dbReference type="EMBL" id="CP004121">
    <property type="protein sequence ID" value="AGF56196.1"/>
    <property type="molecule type" value="Genomic_DNA"/>
</dbReference>
<evidence type="ECO:0000256" key="1">
    <source>
        <dbReference type="ARBA" id="ARBA00018672"/>
    </source>
</evidence>
<dbReference type="OrthoDB" id="9804747at2"/>
<dbReference type="InterPro" id="IPR000160">
    <property type="entry name" value="GGDEF_dom"/>
</dbReference>
<dbReference type="PANTHER" id="PTHR43155">
    <property type="entry name" value="CYCLIC DI-GMP PHOSPHODIESTERASE PA4108-RELATED"/>
    <property type="match status" value="1"/>
</dbReference>
<dbReference type="SMART" id="SM00267">
    <property type="entry name" value="GGDEF"/>
    <property type="match status" value="1"/>
</dbReference>
<feature type="domain" description="HD" evidence="6">
    <location>
        <begin position="309"/>
        <end position="431"/>
    </location>
</feature>
<dbReference type="InterPro" id="IPR037522">
    <property type="entry name" value="HD_GYP_dom"/>
</dbReference>
<dbReference type="Proteomes" id="UP000011728">
    <property type="component" value="Chromosome"/>
</dbReference>
<name>M1MNA0_9CLOT</name>
<reference evidence="8 9" key="1">
    <citation type="submission" date="2013-02" db="EMBL/GenBank/DDBJ databases">
        <title>Genome sequence of Clostridium saccharoperbutylacetonicum N1-4(HMT).</title>
        <authorList>
            <person name="Poehlein A."/>
            <person name="Daniel R."/>
        </authorList>
    </citation>
    <scope>NUCLEOTIDE SEQUENCE [LARGE SCALE GENOMIC DNA]</scope>
    <source>
        <strain evidence="9">N1-4(HMT)</strain>
    </source>
</reference>
<evidence type="ECO:0000259" key="6">
    <source>
        <dbReference type="PROSITE" id="PS51831"/>
    </source>
</evidence>
<dbReference type="PROSITE" id="PS50110">
    <property type="entry name" value="RESPONSE_REGULATORY"/>
    <property type="match status" value="1"/>
</dbReference>
<dbReference type="SMART" id="SM00471">
    <property type="entry name" value="HDc"/>
    <property type="match status" value="1"/>
</dbReference>
<dbReference type="InterPro" id="IPR003607">
    <property type="entry name" value="HD/PDEase_dom"/>
</dbReference>
<keyword evidence="9" id="KW-1185">Reference proteome</keyword>
<dbReference type="KEGG" id="csr:Cspa_c24310"/>
<proteinExistence type="predicted"/>
<dbReference type="eggNOG" id="COG3437">
    <property type="taxonomic scope" value="Bacteria"/>
</dbReference>
<protein>
    <recommendedName>
        <fullName evidence="1">Stage 0 sporulation protein A homolog</fullName>
    </recommendedName>
</protein>
<dbReference type="Gene3D" id="1.10.3210.10">
    <property type="entry name" value="Hypothetical protein af1432"/>
    <property type="match status" value="1"/>
</dbReference>
<organism evidence="8 9">
    <name type="scientific">Clostridium saccharoperbutylacetonicum N1-4(HMT)</name>
    <dbReference type="NCBI Taxonomy" id="931276"/>
    <lineage>
        <taxon>Bacteria</taxon>
        <taxon>Bacillati</taxon>
        <taxon>Bacillota</taxon>
        <taxon>Clostridia</taxon>
        <taxon>Eubacteriales</taxon>
        <taxon>Clostridiaceae</taxon>
        <taxon>Clostridium</taxon>
    </lineage>
</organism>
<dbReference type="CDD" id="cd01949">
    <property type="entry name" value="GGDEF"/>
    <property type="match status" value="1"/>
</dbReference>
<dbReference type="SUPFAM" id="SSF109604">
    <property type="entry name" value="HD-domain/PDEase-like"/>
    <property type="match status" value="1"/>
</dbReference>
<dbReference type="Gene3D" id="3.30.70.270">
    <property type="match status" value="1"/>
</dbReference>
<dbReference type="AlphaFoldDB" id="M1MNA0"/>
<dbReference type="Pfam" id="PF00072">
    <property type="entry name" value="Response_reg"/>
    <property type="match status" value="1"/>
</dbReference>
<dbReference type="NCBIfam" id="TIGR00254">
    <property type="entry name" value="GGDEF"/>
    <property type="match status" value="1"/>
</dbReference>
<dbReference type="InterPro" id="IPR043128">
    <property type="entry name" value="Rev_trsase/Diguanyl_cyclase"/>
</dbReference>
<dbReference type="SUPFAM" id="SSF52172">
    <property type="entry name" value="CheY-like"/>
    <property type="match status" value="1"/>
</dbReference>
<comment type="function">
    <text evidence="2">May play the central regulatory role in sporulation. It may be an element of the effector pathway responsible for the activation of sporulation genes in response to nutritional stress. Spo0A may act in concert with spo0H (a sigma factor) to control the expression of some genes that are critical to the sporulation process.</text>
</comment>
<dbReference type="PROSITE" id="PS51832">
    <property type="entry name" value="HD_GYP"/>
    <property type="match status" value="1"/>
</dbReference>
<dbReference type="HOGENOM" id="CLU_000445_92_10_9"/>
<dbReference type="Gene3D" id="3.40.50.2300">
    <property type="match status" value="1"/>
</dbReference>
<dbReference type="Pfam" id="PF13487">
    <property type="entry name" value="HD_5"/>
    <property type="match status" value="1"/>
</dbReference>
<keyword evidence="3" id="KW-0597">Phosphoprotein</keyword>
<evidence type="ECO:0000256" key="3">
    <source>
        <dbReference type="PROSITE-ProRule" id="PRU00169"/>
    </source>
</evidence>
<evidence type="ECO:0000259" key="4">
    <source>
        <dbReference type="PROSITE" id="PS50110"/>
    </source>
</evidence>
<dbReference type="GO" id="GO:0000160">
    <property type="term" value="P:phosphorelay signal transduction system"/>
    <property type="evidence" value="ECO:0007669"/>
    <property type="project" value="InterPro"/>
</dbReference>
<dbReference type="SUPFAM" id="SSF55073">
    <property type="entry name" value="Nucleotide cyclase"/>
    <property type="match status" value="1"/>
</dbReference>
<evidence type="ECO:0000313" key="8">
    <source>
        <dbReference type="EMBL" id="AGF56196.1"/>
    </source>
</evidence>
<dbReference type="SMART" id="SM00448">
    <property type="entry name" value="REC"/>
    <property type="match status" value="1"/>
</dbReference>
<accession>M1MNA0</accession>
<dbReference type="CDD" id="cd00077">
    <property type="entry name" value="HDc"/>
    <property type="match status" value="1"/>
</dbReference>
<evidence type="ECO:0000259" key="5">
    <source>
        <dbReference type="PROSITE" id="PS50887"/>
    </source>
</evidence>
<gene>
    <name evidence="8" type="ORF">Cspa_c24310</name>
</gene>
<dbReference type="Pfam" id="PF00990">
    <property type="entry name" value="GGDEF"/>
    <property type="match status" value="1"/>
</dbReference>
<feature type="domain" description="GGDEF" evidence="5">
    <location>
        <begin position="166"/>
        <end position="301"/>
    </location>
</feature>
<evidence type="ECO:0000256" key="2">
    <source>
        <dbReference type="ARBA" id="ARBA00024867"/>
    </source>
</evidence>
<dbReference type="CDD" id="cd00156">
    <property type="entry name" value="REC"/>
    <property type="match status" value="1"/>
</dbReference>
<dbReference type="InterPro" id="IPR001789">
    <property type="entry name" value="Sig_transdc_resp-reg_receiver"/>
</dbReference>
<dbReference type="STRING" id="36745.CLSAP_22460"/>